<dbReference type="SUPFAM" id="SSF48403">
    <property type="entry name" value="Ankyrin repeat"/>
    <property type="match status" value="1"/>
</dbReference>
<keyword evidence="3" id="KW-1185">Reference proteome</keyword>
<accession>A0ABR2JC71</accession>
<evidence type="ECO:0000313" key="2">
    <source>
        <dbReference type="EMBL" id="KAK8875450.1"/>
    </source>
</evidence>
<gene>
    <name evidence="2" type="ORF">M9Y10_005616</name>
</gene>
<dbReference type="Proteomes" id="UP001470230">
    <property type="component" value="Unassembled WGS sequence"/>
</dbReference>
<dbReference type="InterPro" id="IPR036770">
    <property type="entry name" value="Ankyrin_rpt-contain_sf"/>
</dbReference>
<sequence>MNPKPNKSIFHSSPLPFPKVDTNEYLKINKKRYEIISAFQNQVNNITSETYPSIIKYVEDNSECFLKDNDTAVLFLRILNHFIQLKFKEIELIIDIGIYFSDKVKQCKITETDIIRSASLTTINYLFMKNAISIETIIEKSKTDDLIFINFYPEIKIYEQIYIQKKEKIFKNGREPNDELIKILEDIKKNPENHILNRNNNYYPSPLYKAIVEDDVDTFQSILSKNNFSVNYIFENSIYERVHAIDYNLSLLQVAAIYGSLNVFKFLWMQSDIDIKGNLLCYAYSGRNRDIIHLCEQKCSFDNVINFAISSHQNDLVDYFIENFEDKLIEDDEYILNYFQDDSFNDDNDNPYKKLPFNSILIAFRALNYNIIHKCINKIVFLIENLQKSSYISLILANCMYDLELFRFMLAHQNRYPHLIDSHGIIEYDKATDCHALAAIKVVISYENMNFLFQLLNICVINDPTVVDLILDLQKAPGWDEFHEFVKERFHKELFLQILLFCSEETIIKTFKLYNCIESEDFLDEFALVASDCFSKKMFESIIEKLSSILSKETMKKIKDNFENKGNTEFAQITSSTYNTNK</sequence>
<organism evidence="2 3">
    <name type="scientific">Tritrichomonas musculus</name>
    <dbReference type="NCBI Taxonomy" id="1915356"/>
    <lineage>
        <taxon>Eukaryota</taxon>
        <taxon>Metamonada</taxon>
        <taxon>Parabasalia</taxon>
        <taxon>Tritrichomonadida</taxon>
        <taxon>Tritrichomonadidae</taxon>
        <taxon>Tritrichomonas</taxon>
    </lineage>
</organism>
<comment type="caution">
    <text evidence="2">The sequence shown here is derived from an EMBL/GenBank/DDBJ whole genome shotgun (WGS) entry which is preliminary data.</text>
</comment>
<dbReference type="PANTHER" id="PTHR24159:SF5">
    <property type="entry name" value="ANK_REP_REGION DOMAIN-CONTAINING PROTEIN"/>
    <property type="match status" value="1"/>
</dbReference>
<dbReference type="EMBL" id="JAPFFF010000012">
    <property type="protein sequence ID" value="KAK8875450.1"/>
    <property type="molecule type" value="Genomic_DNA"/>
</dbReference>
<dbReference type="PANTHER" id="PTHR24159">
    <property type="match status" value="1"/>
</dbReference>
<evidence type="ECO:0000313" key="3">
    <source>
        <dbReference type="Proteomes" id="UP001470230"/>
    </source>
</evidence>
<reference evidence="2 3" key="1">
    <citation type="submission" date="2024-04" db="EMBL/GenBank/DDBJ databases">
        <title>Tritrichomonas musculus Genome.</title>
        <authorList>
            <person name="Alves-Ferreira E."/>
            <person name="Grigg M."/>
            <person name="Lorenzi H."/>
            <person name="Galac M."/>
        </authorList>
    </citation>
    <scope>NUCLEOTIDE SEQUENCE [LARGE SCALE GENOMIC DNA]</scope>
    <source>
        <strain evidence="2 3">EAF2021</strain>
    </source>
</reference>
<dbReference type="InterPro" id="IPR020683">
    <property type="entry name" value="DUF3447"/>
</dbReference>
<dbReference type="Pfam" id="PF11929">
    <property type="entry name" value="DUF3447"/>
    <property type="match status" value="1"/>
</dbReference>
<proteinExistence type="predicted"/>
<feature type="domain" description="DUF3447" evidence="1">
    <location>
        <begin position="275"/>
        <end position="339"/>
    </location>
</feature>
<evidence type="ECO:0000259" key="1">
    <source>
        <dbReference type="Pfam" id="PF11929"/>
    </source>
</evidence>
<name>A0ABR2JC71_9EUKA</name>
<protein>
    <recommendedName>
        <fullName evidence="1">DUF3447 domain-containing protein</fullName>
    </recommendedName>
</protein>
<dbReference type="Gene3D" id="1.25.40.20">
    <property type="entry name" value="Ankyrin repeat-containing domain"/>
    <property type="match status" value="1"/>
</dbReference>